<protein>
    <recommendedName>
        <fullName evidence="1">DUF7065 domain-containing protein</fullName>
    </recommendedName>
</protein>
<dbReference type="AlphaFoldDB" id="A0A1H2FA80"/>
<proteinExistence type="predicted"/>
<sequence>MLTDHDEFLHLGYPKGSQAPWKENYYFNFCDRKANALGIIHASLQRDKGVLTIRTHQVLDGKQFNYVNTLAWPPGVGARSEQVVLTDGALGIEVLEPFNAHRIQLTHDELSMTLNYRKRFEAFDYPDAHSPAEGLPEADKAMDVKHYEQGMTVEGTIDFNGKRYEINCLGHRDHTWGFRDESGLRGWNWVAMQGENSSINLTQVRRRDWANTEMGFISYTDKALAVTAVEVADIRYNELQEPVVTRYAVTLEDDSRLHITATRFTRMFLDDPKRNGVIFHENFSEFVIEETGEKGVGVDEHMLLVK</sequence>
<dbReference type="EMBL" id="LT629785">
    <property type="protein sequence ID" value="SDU04261.1"/>
    <property type="molecule type" value="Genomic_DNA"/>
</dbReference>
<evidence type="ECO:0000313" key="3">
    <source>
        <dbReference type="Proteomes" id="UP000243232"/>
    </source>
</evidence>
<keyword evidence="3" id="KW-1185">Reference proteome</keyword>
<dbReference type="STRING" id="364197.SAMN05216296_1440"/>
<reference evidence="3" key="1">
    <citation type="submission" date="2016-10" db="EMBL/GenBank/DDBJ databases">
        <authorList>
            <person name="Varghese N."/>
            <person name="Submissions S."/>
        </authorList>
    </citation>
    <scope>NUCLEOTIDE SEQUENCE [LARGE SCALE GENOMIC DNA]</scope>
    <source>
        <strain evidence="3">DSM 17875</strain>
    </source>
</reference>
<dbReference type="OrthoDB" id="333076at2"/>
<dbReference type="InterPro" id="IPR055493">
    <property type="entry name" value="DUF7065"/>
</dbReference>
<evidence type="ECO:0000259" key="1">
    <source>
        <dbReference type="Pfam" id="PF23213"/>
    </source>
</evidence>
<dbReference type="Pfam" id="PF23213">
    <property type="entry name" value="DUF7065"/>
    <property type="match status" value="1"/>
</dbReference>
<evidence type="ECO:0000313" key="2">
    <source>
        <dbReference type="EMBL" id="SDU04261.1"/>
    </source>
</evidence>
<organism evidence="2 3">
    <name type="scientific">Pseudomonas pohangensis</name>
    <dbReference type="NCBI Taxonomy" id="364197"/>
    <lineage>
        <taxon>Bacteria</taxon>
        <taxon>Pseudomonadati</taxon>
        <taxon>Pseudomonadota</taxon>
        <taxon>Gammaproteobacteria</taxon>
        <taxon>Pseudomonadales</taxon>
        <taxon>Pseudomonadaceae</taxon>
        <taxon>Pseudomonas</taxon>
    </lineage>
</organism>
<name>A0A1H2FA80_9PSED</name>
<dbReference type="SUPFAM" id="SSF159245">
    <property type="entry name" value="AttH-like"/>
    <property type="match status" value="1"/>
</dbReference>
<feature type="domain" description="DUF7065" evidence="1">
    <location>
        <begin position="13"/>
        <end position="179"/>
    </location>
</feature>
<accession>A0A1H2FA80</accession>
<dbReference type="RefSeq" id="WP_090193761.1">
    <property type="nucleotide sequence ID" value="NZ_LT629785.1"/>
</dbReference>
<dbReference type="Proteomes" id="UP000243232">
    <property type="component" value="Chromosome I"/>
</dbReference>
<gene>
    <name evidence="2" type="ORF">SAMN05216296_1440</name>
</gene>